<keyword evidence="2" id="KW-1185">Reference proteome</keyword>
<accession>A0A1E7JT02</accession>
<dbReference type="EMBL" id="LJGT01000037">
    <property type="protein sequence ID" value="OEU92018.1"/>
    <property type="molecule type" value="Genomic_DNA"/>
</dbReference>
<gene>
    <name evidence="1" type="ORF">AN215_06155</name>
</gene>
<protein>
    <recommendedName>
        <fullName evidence="3">ABM domain-containing protein</fullName>
    </recommendedName>
</protein>
<dbReference type="Proteomes" id="UP000176087">
    <property type="component" value="Unassembled WGS sequence"/>
</dbReference>
<evidence type="ECO:0000313" key="1">
    <source>
        <dbReference type="EMBL" id="OEU92018.1"/>
    </source>
</evidence>
<evidence type="ECO:0008006" key="3">
    <source>
        <dbReference type="Google" id="ProtNLM"/>
    </source>
</evidence>
<dbReference type="RefSeq" id="WP_070009809.1">
    <property type="nucleotide sequence ID" value="NZ_LJGS01000037.1"/>
</dbReference>
<dbReference type="OrthoDB" id="5122614at2"/>
<evidence type="ECO:0000313" key="2">
    <source>
        <dbReference type="Proteomes" id="UP000176087"/>
    </source>
</evidence>
<sequence>MGDMVIVGYRPKPGGEEELLALTREHVPMLRRFGLATDRPVLVMRAKGRVIVEVFEWRDGGITAAHEHPDVLAMWDRYVAVCDYVPLRELSETGDMFAQFEPVDL</sequence>
<proteinExistence type="predicted"/>
<comment type="caution">
    <text evidence="1">The sequence shown here is derived from an EMBL/GenBank/DDBJ whole genome shotgun (WGS) entry which is preliminary data.</text>
</comment>
<dbReference type="AlphaFoldDB" id="A0A1E7JT02"/>
<reference evidence="1 2" key="1">
    <citation type="journal article" date="2016" name="Front. Microbiol.">
        <title>Comparative Genomics Analysis of Streptomyces Species Reveals Their Adaptation to the Marine Environment and Their Diversity at the Genomic Level.</title>
        <authorList>
            <person name="Tian X."/>
            <person name="Zhang Z."/>
            <person name="Yang T."/>
            <person name="Chen M."/>
            <person name="Li J."/>
            <person name="Chen F."/>
            <person name="Yang J."/>
            <person name="Li W."/>
            <person name="Zhang B."/>
            <person name="Zhang Z."/>
            <person name="Wu J."/>
            <person name="Zhang C."/>
            <person name="Long L."/>
            <person name="Xiao J."/>
        </authorList>
    </citation>
    <scope>NUCLEOTIDE SEQUENCE [LARGE SCALE GENOMIC DNA]</scope>
    <source>
        <strain evidence="1 2">SCSIO 10390</strain>
    </source>
</reference>
<organism evidence="1 2">
    <name type="scientific">Streptomyces abyssalis</name>
    <dbReference type="NCBI Taxonomy" id="933944"/>
    <lineage>
        <taxon>Bacteria</taxon>
        <taxon>Bacillati</taxon>
        <taxon>Actinomycetota</taxon>
        <taxon>Actinomycetes</taxon>
        <taxon>Kitasatosporales</taxon>
        <taxon>Streptomycetaceae</taxon>
        <taxon>Streptomyces</taxon>
    </lineage>
</organism>
<name>A0A1E7JT02_9ACTN</name>